<dbReference type="SMART" id="SM00448">
    <property type="entry name" value="REC"/>
    <property type="match status" value="1"/>
</dbReference>
<dbReference type="SUPFAM" id="SSF52172">
    <property type="entry name" value="CheY-like"/>
    <property type="match status" value="1"/>
</dbReference>
<proteinExistence type="predicted"/>
<dbReference type="CDD" id="cd00383">
    <property type="entry name" value="trans_reg_C"/>
    <property type="match status" value="1"/>
</dbReference>
<evidence type="ECO:0000256" key="1">
    <source>
        <dbReference type="ARBA" id="ARBA00022553"/>
    </source>
</evidence>
<protein>
    <submittedName>
        <fullName evidence="10">Response regulator transcription factor</fullName>
    </submittedName>
</protein>
<evidence type="ECO:0000256" key="4">
    <source>
        <dbReference type="ARBA" id="ARBA00023125"/>
    </source>
</evidence>
<dbReference type="Pfam" id="PF00486">
    <property type="entry name" value="Trans_reg_C"/>
    <property type="match status" value="1"/>
</dbReference>
<dbReference type="Gene3D" id="6.10.250.690">
    <property type="match status" value="1"/>
</dbReference>
<dbReference type="Pfam" id="PF00072">
    <property type="entry name" value="Response_reg"/>
    <property type="match status" value="1"/>
</dbReference>
<keyword evidence="11" id="KW-1185">Reference proteome</keyword>
<evidence type="ECO:0000256" key="6">
    <source>
        <dbReference type="PROSITE-ProRule" id="PRU00169"/>
    </source>
</evidence>
<dbReference type="AlphaFoldDB" id="A0AA41URC0"/>
<keyword evidence="3" id="KW-0805">Transcription regulation</keyword>
<dbReference type="GO" id="GO:0005829">
    <property type="term" value="C:cytosol"/>
    <property type="evidence" value="ECO:0007669"/>
    <property type="project" value="TreeGrafter"/>
</dbReference>
<dbReference type="GO" id="GO:0000976">
    <property type="term" value="F:transcription cis-regulatory region binding"/>
    <property type="evidence" value="ECO:0007669"/>
    <property type="project" value="TreeGrafter"/>
</dbReference>
<dbReference type="InterPro" id="IPR001867">
    <property type="entry name" value="OmpR/PhoB-type_DNA-bd"/>
</dbReference>
<dbReference type="PANTHER" id="PTHR48111:SF4">
    <property type="entry name" value="DNA-BINDING DUAL TRANSCRIPTIONAL REGULATOR OMPR"/>
    <property type="match status" value="1"/>
</dbReference>
<reference evidence="10" key="1">
    <citation type="submission" date="2022-04" db="EMBL/GenBank/DDBJ databases">
        <title>Desulfatitalea alkaliphila sp. nov., a novel anaerobic sulfate-reducing bacterium isolated from terrestrial mud volcano, Taman Peninsula, Russia.</title>
        <authorList>
            <person name="Khomyakova M.A."/>
            <person name="Merkel A.Y."/>
            <person name="Slobodkin A.I."/>
        </authorList>
    </citation>
    <scope>NUCLEOTIDE SEQUENCE</scope>
    <source>
        <strain evidence="10">M08but</strain>
    </source>
</reference>
<gene>
    <name evidence="10" type="ORF">MRX98_16635</name>
</gene>
<accession>A0AA41URC0</accession>
<feature type="domain" description="Response regulatory" evidence="8">
    <location>
        <begin position="4"/>
        <end position="118"/>
    </location>
</feature>
<sequence length="230" mass="25425">MTTHVLVIDDDKTLQSLLGEYFRDNHLAVTAALTGREGVAALSSRGAIDIIVLDIMLPDMDGFETLKQIRAVSRTPVIMLTAREEAADRIIGLELGADDYMHKPFNPRELIARIKAILRRAAVSEGTAAHADRIVVGDVEIDFAGRRLHKSGREMDVTGLEMDLLAALAARAGTPVDREGLLNAVSGRNYEVFDRSIDVHISRIRKKIEDDPARPRYILTVRGKGYKWVG</sequence>
<comment type="caution">
    <text evidence="10">The sequence shown here is derived from an EMBL/GenBank/DDBJ whole genome shotgun (WGS) entry which is preliminary data.</text>
</comment>
<evidence type="ECO:0000256" key="2">
    <source>
        <dbReference type="ARBA" id="ARBA00023012"/>
    </source>
</evidence>
<evidence type="ECO:0000313" key="11">
    <source>
        <dbReference type="Proteomes" id="UP001165427"/>
    </source>
</evidence>
<dbReference type="PROSITE" id="PS51755">
    <property type="entry name" value="OMPR_PHOB"/>
    <property type="match status" value="1"/>
</dbReference>
<evidence type="ECO:0000259" key="9">
    <source>
        <dbReference type="PROSITE" id="PS51755"/>
    </source>
</evidence>
<dbReference type="GO" id="GO:0000156">
    <property type="term" value="F:phosphorelay response regulator activity"/>
    <property type="evidence" value="ECO:0007669"/>
    <property type="project" value="TreeGrafter"/>
</dbReference>
<feature type="domain" description="OmpR/PhoB-type" evidence="9">
    <location>
        <begin position="131"/>
        <end position="230"/>
    </location>
</feature>
<dbReference type="PANTHER" id="PTHR48111">
    <property type="entry name" value="REGULATOR OF RPOS"/>
    <property type="match status" value="1"/>
</dbReference>
<dbReference type="InterPro" id="IPR016032">
    <property type="entry name" value="Sig_transdc_resp-reg_C-effctor"/>
</dbReference>
<keyword evidence="5" id="KW-0804">Transcription</keyword>
<dbReference type="SMART" id="SM00862">
    <property type="entry name" value="Trans_reg_C"/>
    <property type="match status" value="1"/>
</dbReference>
<dbReference type="Gene3D" id="3.40.50.2300">
    <property type="match status" value="1"/>
</dbReference>
<dbReference type="Proteomes" id="UP001165427">
    <property type="component" value="Unassembled WGS sequence"/>
</dbReference>
<dbReference type="InterPro" id="IPR039420">
    <property type="entry name" value="WalR-like"/>
</dbReference>
<dbReference type="SUPFAM" id="SSF46894">
    <property type="entry name" value="C-terminal effector domain of the bipartite response regulators"/>
    <property type="match status" value="1"/>
</dbReference>
<feature type="DNA-binding region" description="OmpR/PhoB-type" evidence="7">
    <location>
        <begin position="131"/>
        <end position="230"/>
    </location>
</feature>
<name>A0AA41URC0_9BACT</name>
<dbReference type="PROSITE" id="PS50110">
    <property type="entry name" value="RESPONSE_REGULATORY"/>
    <property type="match status" value="1"/>
</dbReference>
<evidence type="ECO:0000256" key="7">
    <source>
        <dbReference type="PROSITE-ProRule" id="PRU01091"/>
    </source>
</evidence>
<dbReference type="InterPro" id="IPR001789">
    <property type="entry name" value="Sig_transdc_resp-reg_receiver"/>
</dbReference>
<dbReference type="Gene3D" id="1.10.10.10">
    <property type="entry name" value="Winged helix-like DNA-binding domain superfamily/Winged helix DNA-binding domain"/>
    <property type="match status" value="1"/>
</dbReference>
<keyword evidence="4 7" id="KW-0238">DNA-binding</keyword>
<feature type="modified residue" description="4-aspartylphosphate" evidence="6">
    <location>
        <position position="54"/>
    </location>
</feature>
<dbReference type="GO" id="GO:0006355">
    <property type="term" value="P:regulation of DNA-templated transcription"/>
    <property type="evidence" value="ECO:0007669"/>
    <property type="project" value="InterPro"/>
</dbReference>
<keyword evidence="2" id="KW-0902">Two-component regulatory system</keyword>
<evidence type="ECO:0000313" key="10">
    <source>
        <dbReference type="EMBL" id="MCJ8502213.1"/>
    </source>
</evidence>
<keyword evidence="1 6" id="KW-0597">Phosphoprotein</keyword>
<dbReference type="EMBL" id="JALJRB010000022">
    <property type="protein sequence ID" value="MCJ8502213.1"/>
    <property type="molecule type" value="Genomic_DNA"/>
</dbReference>
<dbReference type="InterPro" id="IPR036388">
    <property type="entry name" value="WH-like_DNA-bd_sf"/>
</dbReference>
<evidence type="ECO:0000256" key="5">
    <source>
        <dbReference type="ARBA" id="ARBA00023163"/>
    </source>
</evidence>
<dbReference type="RefSeq" id="WP_246912599.1">
    <property type="nucleotide sequence ID" value="NZ_JALJRB010000022.1"/>
</dbReference>
<dbReference type="InterPro" id="IPR011006">
    <property type="entry name" value="CheY-like_superfamily"/>
</dbReference>
<organism evidence="10 11">
    <name type="scientific">Desulfatitalea alkaliphila</name>
    <dbReference type="NCBI Taxonomy" id="2929485"/>
    <lineage>
        <taxon>Bacteria</taxon>
        <taxon>Pseudomonadati</taxon>
        <taxon>Thermodesulfobacteriota</taxon>
        <taxon>Desulfobacteria</taxon>
        <taxon>Desulfobacterales</taxon>
        <taxon>Desulfosarcinaceae</taxon>
        <taxon>Desulfatitalea</taxon>
    </lineage>
</organism>
<evidence type="ECO:0000256" key="3">
    <source>
        <dbReference type="ARBA" id="ARBA00023015"/>
    </source>
</evidence>
<dbReference type="GO" id="GO:0032993">
    <property type="term" value="C:protein-DNA complex"/>
    <property type="evidence" value="ECO:0007669"/>
    <property type="project" value="TreeGrafter"/>
</dbReference>
<evidence type="ECO:0000259" key="8">
    <source>
        <dbReference type="PROSITE" id="PS50110"/>
    </source>
</evidence>